<dbReference type="InterPro" id="IPR050295">
    <property type="entry name" value="Plant_2OG-oxidoreductases"/>
</dbReference>
<accession>A0AAN9JXV9</accession>
<dbReference type="PANTHER" id="PTHR47991">
    <property type="entry name" value="OXOGLUTARATE/IRON-DEPENDENT DIOXYGENASE"/>
    <property type="match status" value="1"/>
</dbReference>
<keyword evidence="2 5" id="KW-0479">Metal-binding</keyword>
<gene>
    <name evidence="8" type="ORF">VNO77_43495</name>
</gene>
<dbReference type="GO" id="GO:0016491">
    <property type="term" value="F:oxidoreductase activity"/>
    <property type="evidence" value="ECO:0007669"/>
    <property type="project" value="UniProtKB-KW"/>
</dbReference>
<dbReference type="FunFam" id="2.60.120.330:FF:000034">
    <property type="entry name" value="2-oxoglutarate (2OG) and Fe(II)-dependent oxygenase superfamily protein"/>
    <property type="match status" value="1"/>
</dbReference>
<evidence type="ECO:0000256" key="5">
    <source>
        <dbReference type="RuleBase" id="RU003682"/>
    </source>
</evidence>
<keyword evidence="3" id="KW-0847">Vitamin C</keyword>
<comment type="caution">
    <text evidence="8">The sequence shown here is derived from an EMBL/GenBank/DDBJ whole genome shotgun (WGS) entry which is preliminary data.</text>
</comment>
<dbReference type="GO" id="GO:0031418">
    <property type="term" value="F:L-ascorbic acid binding"/>
    <property type="evidence" value="ECO:0007669"/>
    <property type="project" value="UniProtKB-KW"/>
</dbReference>
<dbReference type="Proteomes" id="UP001367508">
    <property type="component" value="Unassembled WGS sequence"/>
</dbReference>
<keyword evidence="4 5" id="KW-0408">Iron</keyword>
<dbReference type="PROSITE" id="PS51471">
    <property type="entry name" value="FE2OG_OXY"/>
    <property type="match status" value="1"/>
</dbReference>
<proteinExistence type="inferred from homology"/>
<keyword evidence="9" id="KW-1185">Reference proteome</keyword>
<evidence type="ECO:0000256" key="1">
    <source>
        <dbReference type="ARBA" id="ARBA00008056"/>
    </source>
</evidence>
<evidence type="ECO:0000313" key="8">
    <source>
        <dbReference type="EMBL" id="KAK7305589.1"/>
    </source>
</evidence>
<sequence>MQFADEPVRVQSLSQSGLPRVPPEYIQPPQNRPVRDNPPDHDLSIPVINLFGFDPNQRDSTRETIARACREWGAFHVTNHGVPTTLLDAVRRVGRTFFNECPMSEKLRYACTAGSAASEGYGSKMLVSSEQQQRNDAVVEVLDWRDYFDHHTLPLSRRNPNRWPDFPSDYRETVVRYSDEMKVLAQKLLALISESLGLRASCIEDAVGDFYQNITISYYPPCPQPDLTLGLQSHSDMGAITLLIQDDVGGLQVLKSGDGADTWVTVHPLSDAVLVLLSDQTEIITNGKYRSCEHRAITNPDRARLSVATFHDPAKAVRISPASELIDESSPVKYRDVVYGDYVSSWYTKGPGGKRNIDALLLES</sequence>
<dbReference type="PRINTS" id="PR00682">
    <property type="entry name" value="IPNSYNTHASE"/>
</dbReference>
<dbReference type="SUPFAM" id="SSF51197">
    <property type="entry name" value="Clavaminate synthase-like"/>
    <property type="match status" value="1"/>
</dbReference>
<feature type="domain" description="Fe2OG dioxygenase" evidence="7">
    <location>
        <begin position="209"/>
        <end position="313"/>
    </location>
</feature>
<evidence type="ECO:0000256" key="4">
    <source>
        <dbReference type="ARBA" id="ARBA00023004"/>
    </source>
</evidence>
<evidence type="ECO:0000256" key="2">
    <source>
        <dbReference type="ARBA" id="ARBA00022723"/>
    </source>
</evidence>
<name>A0AAN9JXV9_CANGL</name>
<dbReference type="InterPro" id="IPR005123">
    <property type="entry name" value="Oxoglu/Fe-dep_dioxygenase_dom"/>
</dbReference>
<dbReference type="AlphaFoldDB" id="A0AAN9JXV9"/>
<comment type="similarity">
    <text evidence="1 5">Belongs to the iron/ascorbate-dependent oxidoreductase family.</text>
</comment>
<evidence type="ECO:0000259" key="7">
    <source>
        <dbReference type="PROSITE" id="PS51471"/>
    </source>
</evidence>
<dbReference type="Gene3D" id="2.60.120.330">
    <property type="entry name" value="B-lactam Antibiotic, Isopenicillin N Synthase, Chain"/>
    <property type="match status" value="1"/>
</dbReference>
<evidence type="ECO:0000256" key="3">
    <source>
        <dbReference type="ARBA" id="ARBA00022896"/>
    </source>
</evidence>
<evidence type="ECO:0000313" key="9">
    <source>
        <dbReference type="Proteomes" id="UP001367508"/>
    </source>
</evidence>
<protein>
    <recommendedName>
        <fullName evidence="7">Fe2OG dioxygenase domain-containing protein</fullName>
    </recommendedName>
</protein>
<dbReference type="EMBL" id="JAYMYQ010000011">
    <property type="protein sequence ID" value="KAK7305589.1"/>
    <property type="molecule type" value="Genomic_DNA"/>
</dbReference>
<organism evidence="8 9">
    <name type="scientific">Canavalia gladiata</name>
    <name type="common">Sword bean</name>
    <name type="synonym">Dolichos gladiatus</name>
    <dbReference type="NCBI Taxonomy" id="3824"/>
    <lineage>
        <taxon>Eukaryota</taxon>
        <taxon>Viridiplantae</taxon>
        <taxon>Streptophyta</taxon>
        <taxon>Embryophyta</taxon>
        <taxon>Tracheophyta</taxon>
        <taxon>Spermatophyta</taxon>
        <taxon>Magnoliopsida</taxon>
        <taxon>eudicotyledons</taxon>
        <taxon>Gunneridae</taxon>
        <taxon>Pentapetalae</taxon>
        <taxon>rosids</taxon>
        <taxon>fabids</taxon>
        <taxon>Fabales</taxon>
        <taxon>Fabaceae</taxon>
        <taxon>Papilionoideae</taxon>
        <taxon>50 kb inversion clade</taxon>
        <taxon>NPAAA clade</taxon>
        <taxon>indigoferoid/millettioid clade</taxon>
        <taxon>Phaseoleae</taxon>
        <taxon>Canavalia</taxon>
    </lineage>
</organism>
<dbReference type="InterPro" id="IPR026992">
    <property type="entry name" value="DIOX_N"/>
</dbReference>
<dbReference type="GO" id="GO:0046872">
    <property type="term" value="F:metal ion binding"/>
    <property type="evidence" value="ECO:0007669"/>
    <property type="project" value="UniProtKB-KW"/>
</dbReference>
<keyword evidence="5" id="KW-0560">Oxidoreductase</keyword>
<dbReference type="Pfam" id="PF14226">
    <property type="entry name" value="DIOX_N"/>
    <property type="match status" value="1"/>
</dbReference>
<reference evidence="8 9" key="1">
    <citation type="submission" date="2024-01" db="EMBL/GenBank/DDBJ databases">
        <title>The genomes of 5 underutilized Papilionoideae crops provide insights into root nodulation and disease resistanc.</title>
        <authorList>
            <person name="Jiang F."/>
        </authorList>
    </citation>
    <scope>NUCLEOTIDE SEQUENCE [LARGE SCALE GENOMIC DNA]</scope>
    <source>
        <strain evidence="8">LVBAO_FW01</strain>
        <tissue evidence="8">Leaves</tissue>
    </source>
</reference>
<feature type="region of interest" description="Disordered" evidence="6">
    <location>
        <begin position="1"/>
        <end position="39"/>
    </location>
</feature>
<dbReference type="InterPro" id="IPR044861">
    <property type="entry name" value="IPNS-like_FE2OG_OXY"/>
</dbReference>
<evidence type="ECO:0000256" key="6">
    <source>
        <dbReference type="SAM" id="MobiDB-lite"/>
    </source>
</evidence>
<dbReference type="Pfam" id="PF03171">
    <property type="entry name" value="2OG-FeII_Oxy"/>
    <property type="match status" value="1"/>
</dbReference>
<dbReference type="InterPro" id="IPR027443">
    <property type="entry name" value="IPNS-like_sf"/>
</dbReference>